<gene>
    <name evidence="1" type="ORF">LCGC14_2924710</name>
</gene>
<accession>A0A0F8XN39</accession>
<sequence length="67" mass="7453">MNGELSFQNIPVQHVSVILFAVHLYQLAHQTGIFAWLMTAQAMTKTAMQINFLKDSSGVSLSGTHYQ</sequence>
<dbReference type="AlphaFoldDB" id="A0A0F8XN39"/>
<reference evidence="1" key="1">
    <citation type="journal article" date="2015" name="Nature">
        <title>Complex archaea that bridge the gap between prokaryotes and eukaryotes.</title>
        <authorList>
            <person name="Spang A."/>
            <person name="Saw J.H."/>
            <person name="Jorgensen S.L."/>
            <person name="Zaremba-Niedzwiedzka K."/>
            <person name="Martijn J."/>
            <person name="Lind A.E."/>
            <person name="van Eijk R."/>
            <person name="Schleper C."/>
            <person name="Guy L."/>
            <person name="Ettema T.J."/>
        </authorList>
    </citation>
    <scope>NUCLEOTIDE SEQUENCE</scope>
</reference>
<comment type="caution">
    <text evidence="1">The sequence shown here is derived from an EMBL/GenBank/DDBJ whole genome shotgun (WGS) entry which is preliminary data.</text>
</comment>
<name>A0A0F8XN39_9ZZZZ</name>
<dbReference type="EMBL" id="LAZR01058224">
    <property type="protein sequence ID" value="KKK70363.1"/>
    <property type="molecule type" value="Genomic_DNA"/>
</dbReference>
<organism evidence="1">
    <name type="scientific">marine sediment metagenome</name>
    <dbReference type="NCBI Taxonomy" id="412755"/>
    <lineage>
        <taxon>unclassified sequences</taxon>
        <taxon>metagenomes</taxon>
        <taxon>ecological metagenomes</taxon>
    </lineage>
</organism>
<protein>
    <submittedName>
        <fullName evidence="1">Uncharacterized protein</fullName>
    </submittedName>
</protein>
<evidence type="ECO:0000313" key="1">
    <source>
        <dbReference type="EMBL" id="KKK70363.1"/>
    </source>
</evidence>
<proteinExistence type="predicted"/>